<evidence type="ECO:0000313" key="2">
    <source>
        <dbReference type="EMBL" id="AXK42514.1"/>
    </source>
</evidence>
<dbReference type="Proteomes" id="UP000254508">
    <property type="component" value="Chromosome"/>
</dbReference>
<gene>
    <name evidence="2" type="ORF">DVR09_09395</name>
</gene>
<feature type="signal peptide" evidence="1">
    <location>
        <begin position="1"/>
        <end position="16"/>
    </location>
</feature>
<evidence type="ECO:0000313" key="3">
    <source>
        <dbReference type="Proteomes" id="UP000254508"/>
    </source>
</evidence>
<sequence>MRLASLALPGIMFALASCGSPEPEPAPTPTPTVAAPRTLVGADLDLSTLGARIAGPQGSEVETVLSARNRQVGTLVSYVACPAGVEECRPGEMSEGTVYTYVHAVTLAEESESEDPAEGPEVVEAPPTLFRTIRKAAGFNQSIGYSTAEAEAVLGDPDAISISNDNGSLIWRVVRGSGWKPGGTVTFWWQSTLPPQGPAEAYLFEVDGNQVAATGPFPPEDKPVEGAAGS</sequence>
<keyword evidence="3" id="KW-1185">Reference proteome</keyword>
<keyword evidence="1" id="KW-0732">Signal</keyword>
<reference evidence="3" key="1">
    <citation type="submission" date="2018-07" db="EMBL/GenBank/DDBJ databases">
        <title>Genome sequence of Erythrobacter strain YH-07, an antagonistic bacterium isolated from Yellow Sea.</title>
        <authorList>
            <person name="Tang T."/>
            <person name="Liu Q."/>
            <person name="Sun X."/>
        </authorList>
    </citation>
    <scope>NUCLEOTIDE SEQUENCE [LARGE SCALE GENOMIC DNA]</scope>
    <source>
        <strain evidence="3">YH-07</strain>
    </source>
</reference>
<dbReference type="OrthoDB" id="7063485at2"/>
<dbReference type="KEGG" id="err:DVR09_09395"/>
<dbReference type="RefSeq" id="WP_115416695.1">
    <property type="nucleotide sequence ID" value="NZ_CP031357.1"/>
</dbReference>
<proteinExistence type="predicted"/>
<protein>
    <recommendedName>
        <fullName evidence="4">PASTA domain-containing protein</fullName>
    </recommendedName>
</protein>
<evidence type="ECO:0000256" key="1">
    <source>
        <dbReference type="SAM" id="SignalP"/>
    </source>
</evidence>
<dbReference type="PROSITE" id="PS51257">
    <property type="entry name" value="PROKAR_LIPOPROTEIN"/>
    <property type="match status" value="1"/>
</dbReference>
<feature type="chain" id="PRO_5016971980" description="PASTA domain-containing protein" evidence="1">
    <location>
        <begin position="17"/>
        <end position="230"/>
    </location>
</feature>
<evidence type="ECO:0008006" key="4">
    <source>
        <dbReference type="Google" id="ProtNLM"/>
    </source>
</evidence>
<dbReference type="EMBL" id="CP031357">
    <property type="protein sequence ID" value="AXK42514.1"/>
    <property type="molecule type" value="Genomic_DNA"/>
</dbReference>
<organism evidence="2 3">
    <name type="scientific">Erythrobacter aureus</name>
    <dbReference type="NCBI Taxonomy" id="2182384"/>
    <lineage>
        <taxon>Bacteria</taxon>
        <taxon>Pseudomonadati</taxon>
        <taxon>Pseudomonadota</taxon>
        <taxon>Alphaproteobacteria</taxon>
        <taxon>Sphingomonadales</taxon>
        <taxon>Erythrobacteraceae</taxon>
        <taxon>Erythrobacter/Porphyrobacter group</taxon>
        <taxon>Erythrobacter</taxon>
    </lineage>
</organism>
<accession>A0A345YF12</accession>
<dbReference type="AlphaFoldDB" id="A0A345YF12"/>
<name>A0A345YF12_9SPHN</name>